<dbReference type="Proteomes" id="UP000438429">
    <property type="component" value="Unassembled WGS sequence"/>
</dbReference>
<organism evidence="6 7">
    <name type="scientific">Scophthalmus maximus</name>
    <name type="common">Turbot</name>
    <name type="synonym">Psetta maxima</name>
    <dbReference type="NCBI Taxonomy" id="52904"/>
    <lineage>
        <taxon>Eukaryota</taxon>
        <taxon>Metazoa</taxon>
        <taxon>Chordata</taxon>
        <taxon>Craniata</taxon>
        <taxon>Vertebrata</taxon>
        <taxon>Euteleostomi</taxon>
        <taxon>Actinopterygii</taxon>
        <taxon>Neopterygii</taxon>
        <taxon>Teleostei</taxon>
        <taxon>Neoteleostei</taxon>
        <taxon>Acanthomorphata</taxon>
        <taxon>Carangaria</taxon>
        <taxon>Pleuronectiformes</taxon>
        <taxon>Pleuronectoidei</taxon>
        <taxon>Scophthalmidae</taxon>
        <taxon>Scophthalmus</taxon>
    </lineage>
</organism>
<dbReference type="GO" id="GO:0006357">
    <property type="term" value="P:regulation of transcription by RNA polymerase II"/>
    <property type="evidence" value="ECO:0007669"/>
    <property type="project" value="TreeGrafter"/>
</dbReference>
<evidence type="ECO:0000259" key="5">
    <source>
        <dbReference type="PROSITE" id="PS51805"/>
    </source>
</evidence>
<protein>
    <recommendedName>
        <fullName evidence="5">PHD-type domain-containing protein</fullName>
    </recommendedName>
</protein>
<proteinExistence type="predicted"/>
<reference evidence="6 7" key="1">
    <citation type="submission" date="2019-06" db="EMBL/GenBank/DDBJ databases">
        <title>Draft genomes of female and male turbot (Scophthalmus maximus).</title>
        <authorList>
            <person name="Xu H."/>
            <person name="Xu X.-W."/>
            <person name="Shao C."/>
            <person name="Chen S."/>
        </authorList>
    </citation>
    <scope>NUCLEOTIDE SEQUENCE [LARGE SCALE GENOMIC DNA]</scope>
    <source>
        <strain evidence="6">Ysfricsl-2016a</strain>
        <tissue evidence="6">Blood</tissue>
    </source>
</reference>
<dbReference type="PANTHER" id="PTHR14955">
    <property type="entry name" value="RETINOIC ACID INDUCED 1/TRANSCRIPTION FACTOR 20"/>
    <property type="match status" value="1"/>
</dbReference>
<dbReference type="AlphaFoldDB" id="A0A6A4RYE4"/>
<evidence type="ECO:0000256" key="2">
    <source>
        <dbReference type="ARBA" id="ARBA00022723"/>
    </source>
</evidence>
<dbReference type="PROSITE" id="PS51805">
    <property type="entry name" value="EPHD"/>
    <property type="match status" value="1"/>
</dbReference>
<accession>A0A6A4RYE4</accession>
<dbReference type="GO" id="GO:0008270">
    <property type="term" value="F:zinc ion binding"/>
    <property type="evidence" value="ECO:0007669"/>
    <property type="project" value="UniProtKB-KW"/>
</dbReference>
<evidence type="ECO:0000313" key="7">
    <source>
        <dbReference type="Proteomes" id="UP000438429"/>
    </source>
</evidence>
<dbReference type="PANTHER" id="PTHR14955:SF8">
    <property type="entry name" value="SI:CH211-165G14.1-RELATED"/>
    <property type="match status" value="1"/>
</dbReference>
<evidence type="ECO:0000313" key="6">
    <source>
        <dbReference type="EMBL" id="KAF0025075.1"/>
    </source>
</evidence>
<dbReference type="Gene3D" id="3.30.40.10">
    <property type="entry name" value="Zinc/RING finger domain, C3HC4 (zinc finger)"/>
    <property type="match status" value="1"/>
</dbReference>
<dbReference type="EMBL" id="VEVO01000020">
    <property type="protein sequence ID" value="KAF0025075.1"/>
    <property type="molecule type" value="Genomic_DNA"/>
</dbReference>
<evidence type="ECO:0000256" key="1">
    <source>
        <dbReference type="ARBA" id="ARBA00022553"/>
    </source>
</evidence>
<sequence length="97" mass="11201">MRVLCFQQCSACRDPGASLGCVFKGCPNKYHYRCALESADCVLVEENFSMKCKKHKDKTFRGPLGNRWDDRDRCRRQVGARSDDARQRCMFECILLA</sequence>
<gene>
    <name evidence="6" type="ORF">F2P81_021956</name>
</gene>
<feature type="domain" description="PHD-type" evidence="5">
    <location>
        <begin position="1"/>
        <end position="56"/>
    </location>
</feature>
<keyword evidence="4" id="KW-0862">Zinc</keyword>
<keyword evidence="3" id="KW-0863">Zinc-finger</keyword>
<name>A0A6A4RYE4_SCOMX</name>
<dbReference type="InterPro" id="IPR034732">
    <property type="entry name" value="EPHD"/>
</dbReference>
<evidence type="ECO:0000256" key="4">
    <source>
        <dbReference type="ARBA" id="ARBA00022833"/>
    </source>
</evidence>
<dbReference type="SMART" id="SM00249">
    <property type="entry name" value="PHD"/>
    <property type="match status" value="1"/>
</dbReference>
<dbReference type="InterPro" id="IPR052440">
    <property type="entry name" value="Trans_Reg/Chrom_Remod"/>
</dbReference>
<keyword evidence="1" id="KW-0597">Phosphoprotein</keyword>
<dbReference type="Pfam" id="PF13771">
    <property type="entry name" value="zf-HC5HC2H"/>
    <property type="match status" value="1"/>
</dbReference>
<dbReference type="GO" id="GO:0005634">
    <property type="term" value="C:nucleus"/>
    <property type="evidence" value="ECO:0007669"/>
    <property type="project" value="TreeGrafter"/>
</dbReference>
<evidence type="ECO:0000256" key="3">
    <source>
        <dbReference type="ARBA" id="ARBA00022771"/>
    </source>
</evidence>
<dbReference type="InterPro" id="IPR013083">
    <property type="entry name" value="Znf_RING/FYVE/PHD"/>
</dbReference>
<dbReference type="InterPro" id="IPR001965">
    <property type="entry name" value="Znf_PHD"/>
</dbReference>
<comment type="caution">
    <text evidence="6">The sequence shown here is derived from an EMBL/GenBank/DDBJ whole genome shotgun (WGS) entry which is preliminary data.</text>
</comment>
<keyword evidence="2" id="KW-0479">Metal-binding</keyword>